<evidence type="ECO:0000313" key="2">
    <source>
        <dbReference type="Proteomes" id="UP001519460"/>
    </source>
</evidence>
<evidence type="ECO:0000313" key="1">
    <source>
        <dbReference type="EMBL" id="KAK7473466.1"/>
    </source>
</evidence>
<reference evidence="1 2" key="1">
    <citation type="journal article" date="2023" name="Sci. Data">
        <title>Genome assembly of the Korean intertidal mud-creeper Batillaria attramentaria.</title>
        <authorList>
            <person name="Patra A.K."/>
            <person name="Ho P.T."/>
            <person name="Jun S."/>
            <person name="Lee S.J."/>
            <person name="Kim Y."/>
            <person name="Won Y.J."/>
        </authorList>
    </citation>
    <scope>NUCLEOTIDE SEQUENCE [LARGE SCALE GENOMIC DNA]</scope>
    <source>
        <strain evidence="1">Wonlab-2016</strain>
    </source>
</reference>
<name>A0ABD0JF63_9CAEN</name>
<accession>A0ABD0JF63</accession>
<proteinExistence type="predicted"/>
<organism evidence="1 2">
    <name type="scientific">Batillaria attramentaria</name>
    <dbReference type="NCBI Taxonomy" id="370345"/>
    <lineage>
        <taxon>Eukaryota</taxon>
        <taxon>Metazoa</taxon>
        <taxon>Spiralia</taxon>
        <taxon>Lophotrochozoa</taxon>
        <taxon>Mollusca</taxon>
        <taxon>Gastropoda</taxon>
        <taxon>Caenogastropoda</taxon>
        <taxon>Sorbeoconcha</taxon>
        <taxon>Cerithioidea</taxon>
        <taxon>Batillariidae</taxon>
        <taxon>Batillaria</taxon>
    </lineage>
</organism>
<keyword evidence="2" id="KW-1185">Reference proteome</keyword>
<dbReference type="EMBL" id="JACVVK020000469">
    <property type="protein sequence ID" value="KAK7473466.1"/>
    <property type="molecule type" value="Genomic_DNA"/>
</dbReference>
<comment type="caution">
    <text evidence="1">The sequence shown here is derived from an EMBL/GenBank/DDBJ whole genome shotgun (WGS) entry which is preliminary data.</text>
</comment>
<protein>
    <submittedName>
        <fullName evidence="1">Uncharacterized protein</fullName>
    </submittedName>
</protein>
<dbReference type="Proteomes" id="UP001519460">
    <property type="component" value="Unassembled WGS sequence"/>
</dbReference>
<gene>
    <name evidence="1" type="ORF">BaRGS_00035295</name>
</gene>
<dbReference type="AlphaFoldDB" id="A0ABD0JF63"/>
<feature type="non-terminal residue" evidence="1">
    <location>
        <position position="1"/>
    </location>
</feature>
<sequence>DNNLRQSFRQVPCEAGHAPIGDTPNLRTVTLACIQWSHPPLQKVRTRPFITSIHDSSQLRPRAGLLPRTRDASGKWTS</sequence>